<keyword evidence="2" id="KW-1133">Transmembrane helix</keyword>
<gene>
    <name evidence="3" type="ORF">KSX_44340</name>
</gene>
<proteinExistence type="predicted"/>
<name>A0A8J3MTU1_9CHLR</name>
<organism evidence="3 4">
    <name type="scientific">Ktedonospora formicarum</name>
    <dbReference type="NCBI Taxonomy" id="2778364"/>
    <lineage>
        <taxon>Bacteria</taxon>
        <taxon>Bacillati</taxon>
        <taxon>Chloroflexota</taxon>
        <taxon>Ktedonobacteria</taxon>
        <taxon>Ktedonobacterales</taxon>
        <taxon>Ktedonobacteraceae</taxon>
        <taxon>Ktedonospora</taxon>
    </lineage>
</organism>
<dbReference type="AlphaFoldDB" id="A0A8J3MTU1"/>
<evidence type="ECO:0000256" key="2">
    <source>
        <dbReference type="SAM" id="Phobius"/>
    </source>
</evidence>
<evidence type="ECO:0000313" key="3">
    <source>
        <dbReference type="EMBL" id="GHO46271.1"/>
    </source>
</evidence>
<feature type="transmembrane region" description="Helical" evidence="2">
    <location>
        <begin position="12"/>
        <end position="32"/>
    </location>
</feature>
<keyword evidence="2" id="KW-0472">Membrane</keyword>
<evidence type="ECO:0000313" key="4">
    <source>
        <dbReference type="Proteomes" id="UP000612362"/>
    </source>
</evidence>
<evidence type="ECO:0000256" key="1">
    <source>
        <dbReference type="SAM" id="MobiDB-lite"/>
    </source>
</evidence>
<feature type="region of interest" description="Disordered" evidence="1">
    <location>
        <begin position="123"/>
        <end position="144"/>
    </location>
</feature>
<keyword evidence="2" id="KW-0812">Transmembrane</keyword>
<reference evidence="3" key="1">
    <citation type="submission" date="2020-10" db="EMBL/GenBank/DDBJ databases">
        <title>Taxonomic study of unclassified bacteria belonging to the class Ktedonobacteria.</title>
        <authorList>
            <person name="Yabe S."/>
            <person name="Wang C.M."/>
            <person name="Zheng Y."/>
            <person name="Sakai Y."/>
            <person name="Cavaletti L."/>
            <person name="Monciardini P."/>
            <person name="Donadio S."/>
        </authorList>
    </citation>
    <scope>NUCLEOTIDE SEQUENCE</scope>
    <source>
        <strain evidence="3">SOSP1-1</strain>
    </source>
</reference>
<protein>
    <submittedName>
        <fullName evidence="3">Uncharacterized protein</fullName>
    </submittedName>
</protein>
<dbReference type="Proteomes" id="UP000612362">
    <property type="component" value="Unassembled WGS sequence"/>
</dbReference>
<feature type="compositionally biased region" description="Polar residues" evidence="1">
    <location>
        <begin position="135"/>
        <end position="144"/>
    </location>
</feature>
<accession>A0A8J3MTU1</accession>
<comment type="caution">
    <text evidence="3">The sequence shown here is derived from an EMBL/GenBank/DDBJ whole genome shotgun (WGS) entry which is preliminary data.</text>
</comment>
<keyword evidence="4" id="KW-1185">Reference proteome</keyword>
<dbReference type="EMBL" id="BNJF01000002">
    <property type="protein sequence ID" value="GHO46271.1"/>
    <property type="molecule type" value="Genomic_DNA"/>
</dbReference>
<sequence>MPKLVKSKVARRMVVASFIAIGIGVGIGPYFLQMAGLPIEALGAVGGVAFSVEGYLMFRAKYKPEPEPELSRRERVRAFASGKFNSLVGLLRAAPVQEQPEPEPTPRWKLKFRGGSEIVEQVQPAPGRGKLRKNQPVQKQQVQEPSAQQVAELLTWAAVPMAFPFIGEPA</sequence>